<protein>
    <submittedName>
        <fullName evidence="2">Class I adenylate-forming enzyme family protein</fullName>
    </submittedName>
</protein>
<evidence type="ECO:0000259" key="1">
    <source>
        <dbReference type="Pfam" id="PF00501"/>
    </source>
</evidence>
<evidence type="ECO:0000313" key="2">
    <source>
        <dbReference type="EMBL" id="MDS9469257.1"/>
    </source>
</evidence>
<dbReference type="InterPro" id="IPR042099">
    <property type="entry name" value="ANL_N_sf"/>
</dbReference>
<dbReference type="RefSeq" id="WP_311161834.1">
    <property type="nucleotide sequence ID" value="NZ_JAVQLW010000003.1"/>
</dbReference>
<name>A0ABU2HW28_9RHOB</name>
<gene>
    <name evidence="2" type="ORF">RGQ15_16975</name>
</gene>
<feature type="domain" description="AMP-dependent synthetase/ligase" evidence="1">
    <location>
        <begin position="11"/>
        <end position="349"/>
    </location>
</feature>
<proteinExistence type="predicted"/>
<dbReference type="PANTHER" id="PTHR43767">
    <property type="entry name" value="LONG-CHAIN-FATTY-ACID--COA LIGASE"/>
    <property type="match status" value="1"/>
</dbReference>
<dbReference type="EMBL" id="JAVQLW010000003">
    <property type="protein sequence ID" value="MDS9469257.1"/>
    <property type="molecule type" value="Genomic_DNA"/>
</dbReference>
<dbReference type="Gene3D" id="3.40.50.12780">
    <property type="entry name" value="N-terminal domain of ligase-like"/>
    <property type="match status" value="1"/>
</dbReference>
<dbReference type="InterPro" id="IPR000873">
    <property type="entry name" value="AMP-dep_synth/lig_dom"/>
</dbReference>
<dbReference type="Gene3D" id="3.30.300.30">
    <property type="match status" value="1"/>
</dbReference>
<dbReference type="Pfam" id="PF00501">
    <property type="entry name" value="AMP-binding"/>
    <property type="match status" value="1"/>
</dbReference>
<accession>A0ABU2HW28</accession>
<dbReference type="Proteomes" id="UP001269144">
    <property type="component" value="Unassembled WGS sequence"/>
</dbReference>
<sequence length="486" mass="52550">MAGEGFADALRRRLAQDADREVIREPQRCLTGGDLLNRAELIAGWLARQAECERATTIGLALHRNSWMIAAALACWRLGKAALFLDYRLTPTDARSWLRRAGPVMIVASQARLRDAGAGVAIMPDPDTLPAHAFADHDAAPDDISEFVTSSGVTGEPKITPISHERLLGMVRASAEDGRRGPWGEALSPLSVAFGGSRHVWWRNLLAGKRIHAMEMLFSTAELDRALREPGVEECGLPPHLIRALLDHARRHPGPEPRYPHLLKLHCIGGPARAEDKLAAQQLLCADYLMTYSSTETGVLARISGTDLRRKPASCGKVSLPPGARLDIIGEDGARLPVGEAGRIRVSYPARSGGDTIHLYPGDHGWIDDEGFLFITGRGAGILCRNGVNFSVAALEAKLMASGLLRDVAVLPMRAAAGDDALAIAVLPLHPGASEIGRNLRRHLVSHEQPEHLIRLHPTDLTPGGKIPRAALLERLIAAPQDLEHI</sequence>
<comment type="caution">
    <text evidence="2">The sequence shown here is derived from an EMBL/GenBank/DDBJ whole genome shotgun (WGS) entry which is preliminary data.</text>
</comment>
<reference evidence="3" key="1">
    <citation type="submission" date="2023-07" db="EMBL/GenBank/DDBJ databases">
        <title>Paracoccus sp. MBLB3053 whole genome sequence.</title>
        <authorList>
            <person name="Hwang C.Y."/>
            <person name="Cho E.-S."/>
            <person name="Seo M.-J."/>
        </authorList>
    </citation>
    <scope>NUCLEOTIDE SEQUENCE [LARGE SCALE GENOMIC DNA]</scope>
    <source>
        <strain evidence="3">MBLB3053</strain>
    </source>
</reference>
<dbReference type="PANTHER" id="PTHR43767:SF10">
    <property type="entry name" value="SURFACTIN SYNTHASE SUBUNIT 1"/>
    <property type="match status" value="1"/>
</dbReference>
<evidence type="ECO:0000313" key="3">
    <source>
        <dbReference type="Proteomes" id="UP001269144"/>
    </source>
</evidence>
<dbReference type="InterPro" id="IPR050237">
    <property type="entry name" value="ATP-dep_AMP-bd_enzyme"/>
</dbReference>
<keyword evidence="3" id="KW-1185">Reference proteome</keyword>
<dbReference type="InterPro" id="IPR045851">
    <property type="entry name" value="AMP-bd_C_sf"/>
</dbReference>
<dbReference type="SUPFAM" id="SSF56801">
    <property type="entry name" value="Acetyl-CoA synthetase-like"/>
    <property type="match status" value="1"/>
</dbReference>
<organism evidence="2 3">
    <name type="scientific">Paracoccus aurantius</name>
    <dbReference type="NCBI Taxonomy" id="3073814"/>
    <lineage>
        <taxon>Bacteria</taxon>
        <taxon>Pseudomonadati</taxon>
        <taxon>Pseudomonadota</taxon>
        <taxon>Alphaproteobacteria</taxon>
        <taxon>Rhodobacterales</taxon>
        <taxon>Paracoccaceae</taxon>
        <taxon>Paracoccus</taxon>
    </lineage>
</organism>